<dbReference type="InterPro" id="IPR012489">
    <property type="entry name" value="NucleaseA_inhib-like"/>
</dbReference>
<dbReference type="AlphaFoldDB" id="A0A951UA36"/>
<organism evidence="1 2">
    <name type="scientific">Symplocastrum torsivum CPER-KK1</name>
    <dbReference type="NCBI Taxonomy" id="450513"/>
    <lineage>
        <taxon>Bacteria</taxon>
        <taxon>Bacillati</taxon>
        <taxon>Cyanobacteriota</taxon>
        <taxon>Cyanophyceae</taxon>
        <taxon>Oscillatoriophycideae</taxon>
        <taxon>Oscillatoriales</taxon>
        <taxon>Microcoleaceae</taxon>
        <taxon>Symplocastrum</taxon>
    </lineage>
</organism>
<accession>A0A951UA36</accession>
<sequence>MTKKNSELSDQLQQASDGLLFISESDYPFEVFLWESSDSLAITPETILHHTGHPVDTPIEVVDIDSFFVVATTEQEWHNPEEHETLNRFKALVEMLKHNLNQIKVYRLGERSLDVYIVGKTPTGDYAGLSTKVVET</sequence>
<dbReference type="Pfam" id="PF07924">
    <property type="entry name" value="NuiA"/>
    <property type="match status" value="1"/>
</dbReference>
<dbReference type="Proteomes" id="UP000753908">
    <property type="component" value="Unassembled WGS sequence"/>
</dbReference>
<dbReference type="Gene3D" id="3.40.1460.10">
    <property type="entry name" value="Nuclease A inhibitor-like"/>
    <property type="match status" value="1"/>
</dbReference>
<proteinExistence type="predicted"/>
<reference evidence="1" key="2">
    <citation type="journal article" date="2022" name="Microbiol. Resour. Announc.">
        <title>Metagenome Sequencing to Explore Phylogenomics of Terrestrial Cyanobacteria.</title>
        <authorList>
            <person name="Ward R.D."/>
            <person name="Stajich J.E."/>
            <person name="Johansen J.R."/>
            <person name="Huntemann M."/>
            <person name="Clum A."/>
            <person name="Foster B."/>
            <person name="Foster B."/>
            <person name="Roux S."/>
            <person name="Palaniappan K."/>
            <person name="Varghese N."/>
            <person name="Mukherjee S."/>
            <person name="Reddy T.B.K."/>
            <person name="Daum C."/>
            <person name="Copeland A."/>
            <person name="Chen I.A."/>
            <person name="Ivanova N.N."/>
            <person name="Kyrpides N.C."/>
            <person name="Shapiro N."/>
            <person name="Eloe-Fadrosh E.A."/>
            <person name="Pietrasiak N."/>
        </authorList>
    </citation>
    <scope>NUCLEOTIDE SEQUENCE</scope>
    <source>
        <strain evidence="1">CPER-KK1</strain>
    </source>
</reference>
<dbReference type="EMBL" id="JAHHIF010000021">
    <property type="protein sequence ID" value="MBW4546088.1"/>
    <property type="molecule type" value="Genomic_DNA"/>
</dbReference>
<protein>
    <submittedName>
        <fullName evidence="1">Nuclease A inhibitor family protein</fullName>
    </submittedName>
</protein>
<evidence type="ECO:0000313" key="1">
    <source>
        <dbReference type="EMBL" id="MBW4546088.1"/>
    </source>
</evidence>
<comment type="caution">
    <text evidence="1">The sequence shown here is derived from an EMBL/GenBank/DDBJ whole genome shotgun (WGS) entry which is preliminary data.</text>
</comment>
<dbReference type="InterPro" id="IPR036587">
    <property type="entry name" value="NucleaseA_inhib-like_sf"/>
</dbReference>
<dbReference type="SUPFAM" id="SSF82602">
    <property type="entry name" value="Nuclease A inhibitor (NuiA)"/>
    <property type="match status" value="1"/>
</dbReference>
<dbReference type="PIRSF" id="PIRSF011544">
    <property type="entry name" value="NucleaseA_inhib-like"/>
    <property type="match status" value="1"/>
</dbReference>
<name>A0A951UA36_9CYAN</name>
<evidence type="ECO:0000313" key="2">
    <source>
        <dbReference type="Proteomes" id="UP000753908"/>
    </source>
</evidence>
<gene>
    <name evidence="1" type="ORF">KME25_16810</name>
</gene>
<reference evidence="1" key="1">
    <citation type="submission" date="2021-05" db="EMBL/GenBank/DDBJ databases">
        <authorList>
            <person name="Pietrasiak N."/>
            <person name="Ward R."/>
            <person name="Stajich J.E."/>
            <person name="Kurbessoian T."/>
        </authorList>
    </citation>
    <scope>NUCLEOTIDE SEQUENCE</scope>
    <source>
        <strain evidence="1">CPER-KK1</strain>
    </source>
</reference>